<name>A0A9X4AGA7_9BACI</name>
<gene>
    <name evidence="2" type="ORF">NC799_18155</name>
</gene>
<protein>
    <submittedName>
        <fullName evidence="2">Uncharacterized protein</fullName>
    </submittedName>
</protein>
<dbReference type="Proteomes" id="UP001145069">
    <property type="component" value="Unassembled WGS sequence"/>
</dbReference>
<dbReference type="AlphaFoldDB" id="A0A9X4AGA7"/>
<proteinExistence type="predicted"/>
<evidence type="ECO:0000313" key="3">
    <source>
        <dbReference type="Proteomes" id="UP001145069"/>
    </source>
</evidence>
<evidence type="ECO:0000313" key="2">
    <source>
        <dbReference type="EMBL" id="MDC3418751.1"/>
    </source>
</evidence>
<organism evidence="2 3">
    <name type="scientific">Aquibacillus salsiterrae</name>
    <dbReference type="NCBI Taxonomy" id="2950439"/>
    <lineage>
        <taxon>Bacteria</taxon>
        <taxon>Bacillati</taxon>
        <taxon>Bacillota</taxon>
        <taxon>Bacilli</taxon>
        <taxon>Bacillales</taxon>
        <taxon>Bacillaceae</taxon>
        <taxon>Aquibacillus</taxon>
    </lineage>
</organism>
<feature type="region of interest" description="Disordered" evidence="1">
    <location>
        <begin position="19"/>
        <end position="55"/>
    </location>
</feature>
<dbReference type="EMBL" id="JAMQKC010000054">
    <property type="protein sequence ID" value="MDC3418751.1"/>
    <property type="molecule type" value="Genomic_DNA"/>
</dbReference>
<dbReference type="RefSeq" id="WP_272447849.1">
    <property type="nucleotide sequence ID" value="NZ_JAMQKC010000054.1"/>
</dbReference>
<comment type="caution">
    <text evidence="2">The sequence shown here is derived from an EMBL/GenBank/DDBJ whole genome shotgun (WGS) entry which is preliminary data.</text>
</comment>
<reference evidence="2" key="1">
    <citation type="submission" date="2022-06" db="EMBL/GenBank/DDBJ databases">
        <title>Aquibacillus sp. a new bacterium isolated from soil saline samples.</title>
        <authorList>
            <person name="Galisteo C."/>
            <person name="De La Haba R."/>
            <person name="Sanchez-Porro C."/>
            <person name="Ventosa A."/>
        </authorList>
    </citation>
    <scope>NUCLEOTIDE SEQUENCE</scope>
    <source>
        <strain evidence="2">3ASR75-54</strain>
    </source>
</reference>
<keyword evidence="3" id="KW-1185">Reference proteome</keyword>
<evidence type="ECO:0000256" key="1">
    <source>
        <dbReference type="SAM" id="MobiDB-lite"/>
    </source>
</evidence>
<sequence length="55" mass="6480">MIKNKNLITNRQNQLHDLAEESTNGIFASAPDETEEERKKNHDLVESFIKKNKRR</sequence>
<feature type="compositionally biased region" description="Basic and acidic residues" evidence="1">
    <location>
        <begin position="36"/>
        <end position="49"/>
    </location>
</feature>
<accession>A0A9X4AGA7</accession>